<dbReference type="EMBL" id="BGPR01043003">
    <property type="protein sequence ID" value="GBO19518.1"/>
    <property type="molecule type" value="Genomic_DNA"/>
</dbReference>
<evidence type="ECO:0000313" key="1">
    <source>
        <dbReference type="EMBL" id="GBO19518.1"/>
    </source>
</evidence>
<dbReference type="Proteomes" id="UP000499080">
    <property type="component" value="Unassembled WGS sequence"/>
</dbReference>
<reference evidence="1 2" key="1">
    <citation type="journal article" date="2019" name="Sci. Rep.">
        <title>Orb-weaving spider Araneus ventricosus genome elucidates the spidroin gene catalogue.</title>
        <authorList>
            <person name="Kono N."/>
            <person name="Nakamura H."/>
            <person name="Ohtoshi R."/>
            <person name="Moran D.A.P."/>
            <person name="Shinohara A."/>
            <person name="Yoshida Y."/>
            <person name="Fujiwara M."/>
            <person name="Mori M."/>
            <person name="Tomita M."/>
            <person name="Arakawa K."/>
        </authorList>
    </citation>
    <scope>NUCLEOTIDE SEQUENCE [LARGE SCALE GENOMIC DNA]</scope>
</reference>
<accession>A0A4Y2V4I0</accession>
<protein>
    <submittedName>
        <fullName evidence="1">Uncharacterized protein</fullName>
    </submittedName>
</protein>
<organism evidence="1 2">
    <name type="scientific">Araneus ventricosus</name>
    <name type="common">Orbweaver spider</name>
    <name type="synonym">Epeira ventricosa</name>
    <dbReference type="NCBI Taxonomy" id="182803"/>
    <lineage>
        <taxon>Eukaryota</taxon>
        <taxon>Metazoa</taxon>
        <taxon>Ecdysozoa</taxon>
        <taxon>Arthropoda</taxon>
        <taxon>Chelicerata</taxon>
        <taxon>Arachnida</taxon>
        <taxon>Araneae</taxon>
        <taxon>Araneomorphae</taxon>
        <taxon>Entelegynae</taxon>
        <taxon>Araneoidea</taxon>
        <taxon>Araneidae</taxon>
        <taxon>Araneus</taxon>
    </lineage>
</organism>
<gene>
    <name evidence="1" type="ORF">AVEN_145448_1</name>
</gene>
<proteinExistence type="predicted"/>
<keyword evidence="2" id="KW-1185">Reference proteome</keyword>
<dbReference type="AlphaFoldDB" id="A0A4Y2V4I0"/>
<evidence type="ECO:0000313" key="2">
    <source>
        <dbReference type="Proteomes" id="UP000499080"/>
    </source>
</evidence>
<sequence>EKFVVERLRCRETLLYIGFGAKDLGFETRLHQTSVIYMGLACAKSEVVGDMLSLWCGVEVRRRRCRPRRLTKIQNHEIHPKTALVFLQNGT</sequence>
<comment type="caution">
    <text evidence="1">The sequence shown here is derived from an EMBL/GenBank/DDBJ whole genome shotgun (WGS) entry which is preliminary data.</text>
</comment>
<name>A0A4Y2V4I0_ARAVE</name>
<feature type="non-terminal residue" evidence="1">
    <location>
        <position position="1"/>
    </location>
</feature>